<dbReference type="SMART" id="SM00421">
    <property type="entry name" value="HTH_LUXR"/>
    <property type="match status" value="1"/>
</dbReference>
<dbReference type="PANTHER" id="PTHR44688">
    <property type="entry name" value="DNA-BINDING TRANSCRIPTIONAL ACTIVATOR DEVR_DOSR"/>
    <property type="match status" value="1"/>
</dbReference>
<dbReference type="EMBL" id="FNVU01000015">
    <property type="protein sequence ID" value="SEG84142.1"/>
    <property type="molecule type" value="Genomic_DNA"/>
</dbReference>
<keyword evidence="1" id="KW-0805">Transcription regulation</keyword>
<organism evidence="5 6">
    <name type="scientific">Actinacidiphila yanglinensis</name>
    <dbReference type="NCBI Taxonomy" id="310779"/>
    <lineage>
        <taxon>Bacteria</taxon>
        <taxon>Bacillati</taxon>
        <taxon>Actinomycetota</taxon>
        <taxon>Actinomycetes</taxon>
        <taxon>Kitasatosporales</taxon>
        <taxon>Streptomycetaceae</taxon>
        <taxon>Actinacidiphila</taxon>
    </lineage>
</organism>
<dbReference type="SUPFAM" id="SSF46894">
    <property type="entry name" value="C-terminal effector domain of the bipartite response regulators"/>
    <property type="match status" value="1"/>
</dbReference>
<dbReference type="InterPro" id="IPR016032">
    <property type="entry name" value="Sig_transdc_resp-reg_C-effctor"/>
</dbReference>
<dbReference type="AlphaFoldDB" id="A0A1H6DG99"/>
<keyword evidence="6" id="KW-1185">Reference proteome</keyword>
<evidence type="ECO:0000313" key="6">
    <source>
        <dbReference type="Proteomes" id="UP000236754"/>
    </source>
</evidence>
<protein>
    <submittedName>
        <fullName evidence="5">Regulatory protein, luxR family</fullName>
    </submittedName>
</protein>
<sequence>MRIVARGDSLLSPGVTRRLIADIAAKLRTDSRTTDYRIDRLTDREREVLALVGRGHSNDEIAAKLLLSPLTVKTHVSRAMTKLAARDRAQLLVIAYETGLVTVGESPTPGQH</sequence>
<dbReference type="PROSITE" id="PS50043">
    <property type="entry name" value="HTH_LUXR_2"/>
    <property type="match status" value="1"/>
</dbReference>
<dbReference type="PANTHER" id="PTHR44688:SF16">
    <property type="entry name" value="DNA-BINDING TRANSCRIPTIONAL ACTIVATOR DEVR_DOSR"/>
    <property type="match status" value="1"/>
</dbReference>
<proteinExistence type="predicted"/>
<reference evidence="5 6" key="1">
    <citation type="submission" date="2016-10" db="EMBL/GenBank/DDBJ databases">
        <authorList>
            <person name="de Groot N.N."/>
        </authorList>
    </citation>
    <scope>NUCLEOTIDE SEQUENCE [LARGE SCALE GENOMIC DNA]</scope>
    <source>
        <strain evidence="5 6">CGMCC 4.2023</strain>
    </source>
</reference>
<dbReference type="Gene3D" id="1.10.10.10">
    <property type="entry name" value="Winged helix-like DNA-binding domain superfamily/Winged helix DNA-binding domain"/>
    <property type="match status" value="1"/>
</dbReference>
<dbReference type="InterPro" id="IPR000792">
    <property type="entry name" value="Tscrpt_reg_LuxR_C"/>
</dbReference>
<dbReference type="GO" id="GO:0006355">
    <property type="term" value="P:regulation of DNA-templated transcription"/>
    <property type="evidence" value="ECO:0007669"/>
    <property type="project" value="InterPro"/>
</dbReference>
<dbReference type="InterPro" id="IPR036388">
    <property type="entry name" value="WH-like_DNA-bd_sf"/>
</dbReference>
<feature type="domain" description="HTH luxR-type" evidence="4">
    <location>
        <begin position="34"/>
        <end position="99"/>
    </location>
</feature>
<dbReference type="PROSITE" id="PS00622">
    <property type="entry name" value="HTH_LUXR_1"/>
    <property type="match status" value="1"/>
</dbReference>
<evidence type="ECO:0000256" key="1">
    <source>
        <dbReference type="ARBA" id="ARBA00023015"/>
    </source>
</evidence>
<evidence type="ECO:0000256" key="3">
    <source>
        <dbReference type="ARBA" id="ARBA00023163"/>
    </source>
</evidence>
<dbReference type="CDD" id="cd06170">
    <property type="entry name" value="LuxR_C_like"/>
    <property type="match status" value="1"/>
</dbReference>
<keyword evidence="3" id="KW-0804">Transcription</keyword>
<dbReference type="Proteomes" id="UP000236754">
    <property type="component" value="Unassembled WGS sequence"/>
</dbReference>
<keyword evidence="2" id="KW-0238">DNA-binding</keyword>
<name>A0A1H6DG99_9ACTN</name>
<accession>A0A1H6DG99</accession>
<evidence type="ECO:0000313" key="5">
    <source>
        <dbReference type="EMBL" id="SEG84142.1"/>
    </source>
</evidence>
<dbReference type="Pfam" id="PF00196">
    <property type="entry name" value="GerE"/>
    <property type="match status" value="1"/>
</dbReference>
<evidence type="ECO:0000259" key="4">
    <source>
        <dbReference type="PROSITE" id="PS50043"/>
    </source>
</evidence>
<dbReference type="GO" id="GO:0003677">
    <property type="term" value="F:DNA binding"/>
    <property type="evidence" value="ECO:0007669"/>
    <property type="project" value="UniProtKB-KW"/>
</dbReference>
<dbReference type="PRINTS" id="PR00038">
    <property type="entry name" value="HTHLUXR"/>
</dbReference>
<evidence type="ECO:0000256" key="2">
    <source>
        <dbReference type="ARBA" id="ARBA00023125"/>
    </source>
</evidence>
<gene>
    <name evidence="5" type="ORF">SAMN05216223_11514</name>
</gene>